<dbReference type="InterPro" id="IPR000871">
    <property type="entry name" value="Beta-lactam_class-A"/>
</dbReference>
<dbReference type="Proteomes" id="UP001205612">
    <property type="component" value="Unassembled WGS sequence"/>
</dbReference>
<dbReference type="InterPro" id="IPR012338">
    <property type="entry name" value="Beta-lactam/transpept-like"/>
</dbReference>
<keyword evidence="2" id="KW-0378">Hydrolase</keyword>
<dbReference type="Pfam" id="PF13354">
    <property type="entry name" value="Beta-lactamase2"/>
    <property type="match status" value="1"/>
</dbReference>
<dbReference type="RefSeq" id="WP_258779930.1">
    <property type="nucleotide sequence ID" value="NZ_JANUGP010000014.1"/>
</dbReference>
<organism evidence="2 3">
    <name type="scientific">Streptomyces pyxinicus</name>
    <dbReference type="NCBI Taxonomy" id="2970331"/>
    <lineage>
        <taxon>Bacteria</taxon>
        <taxon>Bacillati</taxon>
        <taxon>Actinomycetota</taxon>
        <taxon>Actinomycetes</taxon>
        <taxon>Kitasatosporales</taxon>
        <taxon>Streptomycetaceae</taxon>
        <taxon>Streptomyces</taxon>
    </lineage>
</organism>
<accession>A0ABT2B4U6</accession>
<dbReference type="Gene3D" id="3.40.710.10">
    <property type="entry name" value="DD-peptidase/beta-lactamase superfamily"/>
    <property type="match status" value="1"/>
</dbReference>
<reference evidence="2 3" key="1">
    <citation type="submission" date="2022-08" db="EMBL/GenBank/DDBJ databases">
        <authorList>
            <person name="Somphong A."/>
            <person name="Phongsopitanun W."/>
        </authorList>
    </citation>
    <scope>NUCLEOTIDE SEQUENCE [LARGE SCALE GENOMIC DNA]</scope>
    <source>
        <strain evidence="2 3">LP11</strain>
    </source>
</reference>
<dbReference type="GO" id="GO:0016787">
    <property type="term" value="F:hydrolase activity"/>
    <property type="evidence" value="ECO:0007669"/>
    <property type="project" value="UniProtKB-KW"/>
</dbReference>
<dbReference type="PANTHER" id="PTHR35333">
    <property type="entry name" value="BETA-LACTAMASE"/>
    <property type="match status" value="1"/>
</dbReference>
<gene>
    <name evidence="2" type="ORF">NX794_19870</name>
</gene>
<proteinExistence type="predicted"/>
<evidence type="ECO:0000259" key="1">
    <source>
        <dbReference type="Pfam" id="PF13354"/>
    </source>
</evidence>
<name>A0ABT2B4U6_9ACTN</name>
<evidence type="ECO:0000313" key="2">
    <source>
        <dbReference type="EMBL" id="MCS0603455.1"/>
    </source>
</evidence>
<keyword evidence="3" id="KW-1185">Reference proteome</keyword>
<dbReference type="InterPro" id="IPR045155">
    <property type="entry name" value="Beta-lactam_cat"/>
</dbReference>
<evidence type="ECO:0000313" key="3">
    <source>
        <dbReference type="Proteomes" id="UP001205612"/>
    </source>
</evidence>
<dbReference type="SUPFAM" id="SSF56601">
    <property type="entry name" value="beta-lactamase/transpeptidase-like"/>
    <property type="match status" value="1"/>
</dbReference>
<feature type="domain" description="Beta-lactamase class A catalytic" evidence="1">
    <location>
        <begin position="28"/>
        <end position="269"/>
    </location>
</feature>
<protein>
    <submittedName>
        <fullName evidence="2">Class A beta-lactamase-related serine hydrolase</fullName>
    </submittedName>
</protein>
<comment type="caution">
    <text evidence="2">The sequence shown here is derived from an EMBL/GenBank/DDBJ whole genome shotgun (WGS) entry which is preliminary data.</text>
</comment>
<dbReference type="EMBL" id="JANUGP010000014">
    <property type="protein sequence ID" value="MCS0603455.1"/>
    <property type="molecule type" value="Genomic_DNA"/>
</dbReference>
<dbReference type="PANTHER" id="PTHR35333:SF3">
    <property type="entry name" value="BETA-LACTAMASE-TYPE TRANSPEPTIDASE FOLD CONTAINING PROTEIN"/>
    <property type="match status" value="1"/>
</dbReference>
<sequence length="313" mass="33587">MTPARAVDEAAAALRAVFDAAGVAGFLHARDIDTGREVGFRPDEPVIVASIRKLPVAVAYARQAASGALDRAARHTVTAANREGGGIGTDSFLHDVTLSTRDLAFFMLSLSDNAATDKLMEILGTDLVRTVARELGCPRVPVGRYRDLWDPVWEELGLDLDGDLDAQLDAVDEDRIRNLAMLDPARSASSTPREITTALTAIWQDRAGPAEACAEVRDLMGHQLSQHRLVSGFGDEVRVAAKNGALWGVRNEAAVVEYPDGGRYAVAVFLRTRTLTGRDPAADDAIGRAARTAVDRLRRVPVQPAAARQETSA</sequence>